<dbReference type="GO" id="GO:0003700">
    <property type="term" value="F:DNA-binding transcription factor activity"/>
    <property type="evidence" value="ECO:0007669"/>
    <property type="project" value="InterPro"/>
</dbReference>
<evidence type="ECO:0000313" key="2">
    <source>
        <dbReference type="Proteomes" id="UP000178249"/>
    </source>
</evidence>
<organism evidence="1 2">
    <name type="scientific">Candidatus Kaiserbacteria bacterium RIFCSPHIGHO2_01_FULL_48_10</name>
    <dbReference type="NCBI Taxonomy" id="1798476"/>
    <lineage>
        <taxon>Bacteria</taxon>
        <taxon>Candidatus Kaiseribacteriota</taxon>
    </lineage>
</organism>
<reference evidence="1 2" key="1">
    <citation type="journal article" date="2016" name="Nat. Commun.">
        <title>Thousands of microbial genomes shed light on interconnected biogeochemical processes in an aquifer system.</title>
        <authorList>
            <person name="Anantharaman K."/>
            <person name="Brown C.T."/>
            <person name="Hug L.A."/>
            <person name="Sharon I."/>
            <person name="Castelle C.J."/>
            <person name="Probst A.J."/>
            <person name="Thomas B.C."/>
            <person name="Singh A."/>
            <person name="Wilkins M.J."/>
            <person name="Karaoz U."/>
            <person name="Brodie E.L."/>
            <person name="Williams K.H."/>
            <person name="Hubbard S.S."/>
            <person name="Banfield J.F."/>
        </authorList>
    </citation>
    <scope>NUCLEOTIDE SEQUENCE [LARGE SCALE GENOMIC DNA]</scope>
</reference>
<dbReference type="EMBL" id="MFKP01000003">
    <property type="protein sequence ID" value="OGG44708.1"/>
    <property type="molecule type" value="Genomic_DNA"/>
</dbReference>
<accession>A0A1F6C6G5</accession>
<name>A0A1F6C6G5_9BACT</name>
<gene>
    <name evidence="1" type="ORF">A2841_01910</name>
</gene>
<proteinExistence type="predicted"/>
<dbReference type="Proteomes" id="UP000178249">
    <property type="component" value="Unassembled WGS sequence"/>
</dbReference>
<evidence type="ECO:0000313" key="1">
    <source>
        <dbReference type="EMBL" id="OGG44708.1"/>
    </source>
</evidence>
<dbReference type="AlphaFoldDB" id="A0A1F6C6G5"/>
<dbReference type="GO" id="GO:0006352">
    <property type="term" value="P:DNA-templated transcription initiation"/>
    <property type="evidence" value="ECO:0007669"/>
    <property type="project" value="InterPro"/>
</dbReference>
<sequence>MEYEEIQEMAERIVQDCFHKFYREFADQKEELLQEARFAIWQALPAYGLYADRCSLSTYVYKTARWAMGGYVQSHYHMRSAYRDHLEQMPTLDDDSRVDGVDEALFRRSQMSSRWFDSNFQRAEILMDTERVARKNLQKAACGVVANNVEKYVKGYVDVVEGILDGLRKNDIADRLGLQKSTVGQKAYRLRGYFQEANP</sequence>
<dbReference type="InterPro" id="IPR013325">
    <property type="entry name" value="RNA_pol_sigma_r2"/>
</dbReference>
<protein>
    <submittedName>
        <fullName evidence="1">Uncharacterized protein</fullName>
    </submittedName>
</protein>
<dbReference type="SUPFAM" id="SSF88946">
    <property type="entry name" value="Sigma2 domain of RNA polymerase sigma factors"/>
    <property type="match status" value="1"/>
</dbReference>
<comment type="caution">
    <text evidence="1">The sequence shown here is derived from an EMBL/GenBank/DDBJ whole genome shotgun (WGS) entry which is preliminary data.</text>
</comment>